<dbReference type="RefSeq" id="WP_156561818.1">
    <property type="nucleotide sequence ID" value="NZ_CACRTV010000057.1"/>
</dbReference>
<gene>
    <name evidence="2" type="ORF">CPLFYP93_02454</name>
</gene>
<keyword evidence="1" id="KW-0472">Membrane</keyword>
<keyword evidence="1" id="KW-0812">Transmembrane</keyword>
<keyword evidence="1" id="KW-1133">Transmembrane helix</keyword>
<evidence type="ECO:0000256" key="1">
    <source>
        <dbReference type="SAM" id="Phobius"/>
    </source>
</evidence>
<dbReference type="EMBL" id="CACRTV010000057">
    <property type="protein sequence ID" value="VYU48770.1"/>
    <property type="molecule type" value="Genomic_DNA"/>
</dbReference>
<feature type="transmembrane region" description="Helical" evidence="1">
    <location>
        <begin position="76"/>
        <end position="93"/>
    </location>
</feature>
<proteinExistence type="predicted"/>
<accession>A0A6N3F9W9</accession>
<organism evidence="2">
    <name type="scientific">Clostridium paraputrificum</name>
    <dbReference type="NCBI Taxonomy" id="29363"/>
    <lineage>
        <taxon>Bacteria</taxon>
        <taxon>Bacillati</taxon>
        <taxon>Bacillota</taxon>
        <taxon>Clostridia</taxon>
        <taxon>Eubacteriales</taxon>
        <taxon>Clostridiaceae</taxon>
        <taxon>Clostridium</taxon>
    </lineage>
</organism>
<feature type="transmembrane region" description="Helical" evidence="1">
    <location>
        <begin position="12"/>
        <end position="30"/>
    </location>
</feature>
<feature type="transmembrane region" description="Helical" evidence="1">
    <location>
        <begin position="50"/>
        <end position="69"/>
    </location>
</feature>
<name>A0A6N3F9W9_9CLOT</name>
<evidence type="ECO:0000313" key="2">
    <source>
        <dbReference type="EMBL" id="VYU48770.1"/>
    </source>
</evidence>
<reference evidence="2" key="1">
    <citation type="submission" date="2019-11" db="EMBL/GenBank/DDBJ databases">
        <authorList>
            <person name="Feng L."/>
        </authorList>
    </citation>
    <scope>NUCLEOTIDE SEQUENCE</scope>
    <source>
        <strain evidence="2">CParaputrificumLFYP93</strain>
    </source>
</reference>
<dbReference type="AlphaFoldDB" id="A0A6N3F9W9"/>
<sequence>MVNKINKKSIVPWVILCMINVYLAIPYLLRIPAYIKLGWTSAEVHTKLTAIGWLVIHIVLIVLSIVKTIKGCNNKVIALGSILVFTIVILVLVKFGTIHYKPLIIDGSAYDEHSYLQN</sequence>
<protein>
    <submittedName>
        <fullName evidence="2">Uncharacterized protein</fullName>
    </submittedName>
</protein>